<protein>
    <submittedName>
        <fullName evidence="1">Uncharacterized protein</fullName>
    </submittedName>
</protein>
<dbReference type="EMBL" id="WHWB01033271">
    <property type="protein sequence ID" value="KAJ7420865.1"/>
    <property type="molecule type" value="Genomic_DNA"/>
</dbReference>
<evidence type="ECO:0000313" key="1">
    <source>
        <dbReference type="EMBL" id="KAJ7420865.1"/>
    </source>
</evidence>
<organism evidence="1 2">
    <name type="scientific">Willisornis vidua</name>
    <name type="common">Xingu scale-backed antbird</name>
    <dbReference type="NCBI Taxonomy" id="1566151"/>
    <lineage>
        <taxon>Eukaryota</taxon>
        <taxon>Metazoa</taxon>
        <taxon>Chordata</taxon>
        <taxon>Craniata</taxon>
        <taxon>Vertebrata</taxon>
        <taxon>Euteleostomi</taxon>
        <taxon>Archelosauria</taxon>
        <taxon>Archosauria</taxon>
        <taxon>Dinosauria</taxon>
        <taxon>Saurischia</taxon>
        <taxon>Theropoda</taxon>
        <taxon>Coelurosauria</taxon>
        <taxon>Aves</taxon>
        <taxon>Neognathae</taxon>
        <taxon>Neoaves</taxon>
        <taxon>Telluraves</taxon>
        <taxon>Australaves</taxon>
        <taxon>Passeriformes</taxon>
        <taxon>Thamnophilidae</taxon>
        <taxon>Willisornis</taxon>
    </lineage>
</organism>
<keyword evidence="2" id="KW-1185">Reference proteome</keyword>
<name>A0ABQ9DJU2_9PASS</name>
<evidence type="ECO:0000313" key="2">
    <source>
        <dbReference type="Proteomes" id="UP001145742"/>
    </source>
</evidence>
<dbReference type="Proteomes" id="UP001145742">
    <property type="component" value="Unassembled WGS sequence"/>
</dbReference>
<reference evidence="1" key="1">
    <citation type="submission" date="2019-10" db="EMBL/GenBank/DDBJ databases">
        <authorList>
            <person name="Soares A.E.R."/>
            <person name="Aleixo A."/>
            <person name="Schneider P."/>
            <person name="Miyaki C.Y."/>
            <person name="Schneider M.P."/>
            <person name="Mello C."/>
            <person name="Vasconcelos A.T.R."/>
        </authorList>
    </citation>
    <scope>NUCLEOTIDE SEQUENCE</scope>
    <source>
        <tissue evidence="1">Muscle</tissue>
    </source>
</reference>
<accession>A0ABQ9DJU2</accession>
<proteinExistence type="predicted"/>
<gene>
    <name evidence="1" type="ORF">WISP_46209</name>
</gene>
<sequence length="335" mass="35102">MDKTLWEKLSAGKKEAVRFSAIWKLIRDTLSKIVSERAVATSVFIVLSPAGSALGSDVLAPYLDSSAFYGLFSTHISTPIPLLPAPSASSSQAHAGTWQKAACPSATPPASSLAGAAAGGVNTASTPSAAQMVNLPQAAACAGVPTASTSAPPSQIAAPLPQDIAVNLPNLATDVLFCDRMVFDIPMLPIRTGTMAAGPGLPILPGPSLRQTPQLLELQPLSPLRSALLLPLWPLLVQLSRLPPPPLLLMLGLILSPLPRRWPIPLLPGLLPPWPEPILLPLPRSSPVLLVLTLPCLALLLISCSVPPQAKPHGIFHANPHTLLLLDLLPVHLHL</sequence>
<comment type="caution">
    <text evidence="1">The sequence shown here is derived from an EMBL/GenBank/DDBJ whole genome shotgun (WGS) entry which is preliminary data.</text>
</comment>